<evidence type="ECO:0000313" key="6">
    <source>
        <dbReference type="Proteomes" id="UP000198623"/>
    </source>
</evidence>
<dbReference type="Pfam" id="PF14559">
    <property type="entry name" value="TPR_19"/>
    <property type="match status" value="1"/>
</dbReference>
<dbReference type="SMART" id="SM00028">
    <property type="entry name" value="TPR"/>
    <property type="match status" value="2"/>
</dbReference>
<dbReference type="Pfam" id="PF24125">
    <property type="entry name" value="Cds6_C"/>
    <property type="match status" value="1"/>
</dbReference>
<accession>A0A1I2S855</accession>
<dbReference type="InterPro" id="IPR019734">
    <property type="entry name" value="TPR_rpt"/>
</dbReference>
<protein>
    <submittedName>
        <fullName evidence="5">Tetratricopeptide repeat-containing protein</fullName>
    </submittedName>
</protein>
<feature type="domain" description="Cds6 C-terminal" evidence="4">
    <location>
        <begin position="363"/>
        <end position="466"/>
    </location>
</feature>
<dbReference type="SUPFAM" id="SSF48452">
    <property type="entry name" value="TPR-like"/>
    <property type="match status" value="1"/>
</dbReference>
<evidence type="ECO:0000259" key="4">
    <source>
        <dbReference type="Pfam" id="PF24125"/>
    </source>
</evidence>
<gene>
    <name evidence="5" type="ORF">SAMN05216175_10749</name>
</gene>
<sequence>MTHKVSDYISGQRQRFMDIKRTPIALIIAATVTSGCSADGRESSTEYCRNGGFSTDYTCEQSQQVPDRKMIDVKALPSTDEAWMEGKLAEIKAWLQQEHSPSDTKGGQAATVTPQGIAVRNPSATDPELMRIETMSRENNHRAAMSAVNSFLAANPDSLEGKLTKSLVLNNMGQFDEAEALLKNTIGRYPNSPELYNNLAVLYSEQGDYGRAIETLLKAFSTHPTYAQVHQNLRELYATVASQAYSRALDLNENKNAPKLVMLRRTSDNNAPVLNYQPSVLVTDDAQLAAATAASTTLKAPTIAKSTIQPVTAMAQATTPTAPAVEKPVVVKPQNTQAVIVEASTPTPKAAPIDTKILVQEAVSHVNNWASAWANQNVEGYLNAYIPDFQPLNGLSNRAWQAQRQQRLTKPTFIKVKLRNINTTLINADTAKVTFKQTYQSNTFKDTSKKQILLTRINNAWRIKEERSL</sequence>
<organism evidence="5 6">
    <name type="scientific">Neptunomonas qingdaonensis</name>
    <dbReference type="NCBI Taxonomy" id="1045558"/>
    <lineage>
        <taxon>Bacteria</taxon>
        <taxon>Pseudomonadati</taxon>
        <taxon>Pseudomonadota</taxon>
        <taxon>Gammaproteobacteria</taxon>
        <taxon>Oceanospirillales</taxon>
        <taxon>Oceanospirillaceae</taxon>
        <taxon>Neptunomonas</taxon>
    </lineage>
</organism>
<dbReference type="EMBL" id="FOOU01000007">
    <property type="protein sequence ID" value="SFG46216.1"/>
    <property type="molecule type" value="Genomic_DNA"/>
</dbReference>
<dbReference type="InterPro" id="IPR056203">
    <property type="entry name" value="Cds6_C"/>
</dbReference>
<dbReference type="InterPro" id="IPR051685">
    <property type="entry name" value="Ycf3/AcsC/BcsC/TPR_MFPF"/>
</dbReference>
<dbReference type="InterPro" id="IPR032710">
    <property type="entry name" value="NTF2-like_dom_sf"/>
</dbReference>
<dbReference type="PANTHER" id="PTHR44943">
    <property type="entry name" value="CELLULOSE SYNTHASE OPERON PROTEIN C"/>
    <property type="match status" value="1"/>
</dbReference>
<reference evidence="6" key="1">
    <citation type="submission" date="2016-10" db="EMBL/GenBank/DDBJ databases">
        <authorList>
            <person name="Varghese N."/>
            <person name="Submissions S."/>
        </authorList>
    </citation>
    <scope>NUCLEOTIDE SEQUENCE [LARGE SCALE GENOMIC DNA]</scope>
    <source>
        <strain evidence="6">CGMCC 1.10971</strain>
    </source>
</reference>
<evidence type="ECO:0000256" key="3">
    <source>
        <dbReference type="PROSITE-ProRule" id="PRU00339"/>
    </source>
</evidence>
<dbReference type="Proteomes" id="UP000198623">
    <property type="component" value="Unassembled WGS sequence"/>
</dbReference>
<evidence type="ECO:0000313" key="5">
    <source>
        <dbReference type="EMBL" id="SFG46216.1"/>
    </source>
</evidence>
<proteinExistence type="predicted"/>
<keyword evidence="6" id="KW-1185">Reference proteome</keyword>
<dbReference type="SUPFAM" id="SSF54427">
    <property type="entry name" value="NTF2-like"/>
    <property type="match status" value="1"/>
</dbReference>
<evidence type="ECO:0000256" key="1">
    <source>
        <dbReference type="ARBA" id="ARBA00022737"/>
    </source>
</evidence>
<name>A0A1I2S855_9GAMM</name>
<dbReference type="PROSITE" id="PS50005">
    <property type="entry name" value="TPR"/>
    <property type="match status" value="1"/>
</dbReference>
<dbReference type="STRING" id="1045558.SAMN05216175_10749"/>
<keyword evidence="2 3" id="KW-0802">TPR repeat</keyword>
<keyword evidence="1" id="KW-0677">Repeat</keyword>
<feature type="repeat" description="TPR" evidence="3">
    <location>
        <begin position="193"/>
        <end position="226"/>
    </location>
</feature>
<dbReference type="InterPro" id="IPR011990">
    <property type="entry name" value="TPR-like_helical_dom_sf"/>
</dbReference>
<dbReference type="OrthoDB" id="7058953at2"/>
<dbReference type="PANTHER" id="PTHR44943:SF8">
    <property type="entry name" value="TPR REPEAT-CONTAINING PROTEIN MJ0263"/>
    <property type="match status" value="1"/>
</dbReference>
<dbReference type="AlphaFoldDB" id="A0A1I2S855"/>
<evidence type="ECO:0000256" key="2">
    <source>
        <dbReference type="ARBA" id="ARBA00022803"/>
    </source>
</evidence>
<dbReference type="Gene3D" id="1.25.40.10">
    <property type="entry name" value="Tetratricopeptide repeat domain"/>
    <property type="match status" value="1"/>
</dbReference>